<evidence type="ECO:0000256" key="5">
    <source>
        <dbReference type="ARBA" id="ARBA00022989"/>
    </source>
</evidence>
<dbReference type="Pfam" id="PF05977">
    <property type="entry name" value="MFS_3"/>
    <property type="match status" value="1"/>
</dbReference>
<feature type="transmembrane region" description="Helical" evidence="7">
    <location>
        <begin position="34"/>
        <end position="55"/>
    </location>
</feature>
<feature type="domain" description="Major facilitator superfamily (MFS) profile" evidence="8">
    <location>
        <begin position="1"/>
        <end position="364"/>
    </location>
</feature>
<proteinExistence type="predicted"/>
<evidence type="ECO:0000256" key="1">
    <source>
        <dbReference type="ARBA" id="ARBA00004651"/>
    </source>
</evidence>
<feature type="transmembrane region" description="Helical" evidence="7">
    <location>
        <begin position="300"/>
        <end position="318"/>
    </location>
</feature>
<feature type="non-terminal residue" evidence="9">
    <location>
        <position position="364"/>
    </location>
</feature>
<dbReference type="PANTHER" id="PTHR23513">
    <property type="entry name" value="INTEGRAL MEMBRANE EFFLUX PROTEIN-RELATED"/>
    <property type="match status" value="1"/>
</dbReference>
<dbReference type="EMBL" id="CADCWM010000375">
    <property type="protein sequence ID" value="CAA9555510.1"/>
    <property type="molecule type" value="Genomic_DNA"/>
</dbReference>
<feature type="transmembrane region" description="Helical" evidence="7">
    <location>
        <begin position="155"/>
        <end position="179"/>
    </location>
</feature>
<name>A0A6J4UQ34_9BACT</name>
<keyword evidence="2" id="KW-0813">Transport</keyword>
<feature type="transmembrane region" description="Helical" evidence="7">
    <location>
        <begin position="210"/>
        <end position="229"/>
    </location>
</feature>
<gene>
    <name evidence="9" type="ORF">AVDCRST_MAG88-1078</name>
</gene>
<dbReference type="SUPFAM" id="SSF103473">
    <property type="entry name" value="MFS general substrate transporter"/>
    <property type="match status" value="1"/>
</dbReference>
<keyword evidence="6 7" id="KW-0472">Membrane</keyword>
<dbReference type="InterPro" id="IPR020846">
    <property type="entry name" value="MFS_dom"/>
</dbReference>
<feature type="transmembrane region" description="Helical" evidence="7">
    <location>
        <begin position="67"/>
        <end position="88"/>
    </location>
</feature>
<evidence type="ECO:0000256" key="4">
    <source>
        <dbReference type="ARBA" id="ARBA00022692"/>
    </source>
</evidence>
<evidence type="ECO:0000256" key="6">
    <source>
        <dbReference type="ARBA" id="ARBA00023136"/>
    </source>
</evidence>
<feature type="transmembrane region" description="Helical" evidence="7">
    <location>
        <begin position="338"/>
        <end position="360"/>
    </location>
</feature>
<evidence type="ECO:0000256" key="3">
    <source>
        <dbReference type="ARBA" id="ARBA00022475"/>
    </source>
</evidence>
<feature type="transmembrane region" description="Helical" evidence="7">
    <location>
        <begin position="249"/>
        <end position="268"/>
    </location>
</feature>
<dbReference type="InterPro" id="IPR036259">
    <property type="entry name" value="MFS_trans_sf"/>
</dbReference>
<sequence length="364" mass="37607">DYRRLWVGSLVSHIGSWMQLIGSGWLVLQLTNSPFWLGVEAFAAAAPILVLSLPAGVLADRVDRRRLLLIAQSCVGALALILAVLAGLGVVRLWHILLLTALTGTVMAFTMPAWQAMVPDLVGKERLMNAVGLNSAAYNGAAVVGPALAGLILGAFGVAVCFALNAASYLAVIVAVWLIRTDCTGADCGRNVTVVDSLREGLGFIGRRRLVFALFALAAVVSVTARPYLQLLPVFARDILAGGPRTYGALMAANGAGALAGSLLTAALHRVPRKGLLLLCSAAACCLALGGFALTTSRPLACALLVLVGGGATLYMGATNSVLQQLAPDDVRGRVMSVWSMIGAGVMPLGSLLLGTLASLTGRV</sequence>
<keyword evidence="5 7" id="KW-1133">Transmembrane helix</keyword>
<feature type="transmembrane region" description="Helical" evidence="7">
    <location>
        <begin position="94"/>
        <end position="115"/>
    </location>
</feature>
<accession>A0A6J4UQ34</accession>
<feature type="transmembrane region" description="Helical" evidence="7">
    <location>
        <begin position="127"/>
        <end position="149"/>
    </location>
</feature>
<reference evidence="9" key="1">
    <citation type="submission" date="2020-02" db="EMBL/GenBank/DDBJ databases">
        <authorList>
            <person name="Meier V. D."/>
        </authorList>
    </citation>
    <scope>NUCLEOTIDE SEQUENCE</scope>
    <source>
        <strain evidence="9">AVDCRST_MAG88</strain>
    </source>
</reference>
<dbReference type="InterPro" id="IPR010290">
    <property type="entry name" value="TM_effector"/>
</dbReference>
<organism evidence="9">
    <name type="scientific">uncultured Thermomicrobiales bacterium</name>
    <dbReference type="NCBI Taxonomy" id="1645740"/>
    <lineage>
        <taxon>Bacteria</taxon>
        <taxon>Pseudomonadati</taxon>
        <taxon>Thermomicrobiota</taxon>
        <taxon>Thermomicrobia</taxon>
        <taxon>Thermomicrobiales</taxon>
        <taxon>environmental samples</taxon>
    </lineage>
</organism>
<dbReference type="Gene3D" id="1.20.1250.20">
    <property type="entry name" value="MFS general substrate transporter like domains"/>
    <property type="match status" value="1"/>
</dbReference>
<dbReference type="AlphaFoldDB" id="A0A6J4UQ34"/>
<dbReference type="PANTHER" id="PTHR23513:SF11">
    <property type="entry name" value="STAPHYLOFERRIN A TRANSPORTER"/>
    <property type="match status" value="1"/>
</dbReference>
<evidence type="ECO:0000256" key="7">
    <source>
        <dbReference type="SAM" id="Phobius"/>
    </source>
</evidence>
<comment type="subcellular location">
    <subcellularLocation>
        <location evidence="1">Cell membrane</location>
        <topology evidence="1">Multi-pass membrane protein</topology>
    </subcellularLocation>
</comment>
<feature type="transmembrane region" description="Helical" evidence="7">
    <location>
        <begin position="275"/>
        <end position="294"/>
    </location>
</feature>
<dbReference type="PROSITE" id="PS50850">
    <property type="entry name" value="MFS"/>
    <property type="match status" value="1"/>
</dbReference>
<keyword evidence="4 7" id="KW-0812">Transmembrane</keyword>
<feature type="transmembrane region" description="Helical" evidence="7">
    <location>
        <begin position="7"/>
        <end position="28"/>
    </location>
</feature>
<feature type="non-terminal residue" evidence="9">
    <location>
        <position position="1"/>
    </location>
</feature>
<evidence type="ECO:0000259" key="8">
    <source>
        <dbReference type="PROSITE" id="PS50850"/>
    </source>
</evidence>
<keyword evidence="3" id="KW-1003">Cell membrane</keyword>
<evidence type="ECO:0000256" key="2">
    <source>
        <dbReference type="ARBA" id="ARBA00022448"/>
    </source>
</evidence>
<dbReference type="GO" id="GO:0022857">
    <property type="term" value="F:transmembrane transporter activity"/>
    <property type="evidence" value="ECO:0007669"/>
    <property type="project" value="InterPro"/>
</dbReference>
<dbReference type="CDD" id="cd06173">
    <property type="entry name" value="MFS_MefA_like"/>
    <property type="match status" value="1"/>
</dbReference>
<protein>
    <submittedName>
        <fullName evidence="9">Uncharacterized MFS-type transporter</fullName>
    </submittedName>
</protein>
<dbReference type="GO" id="GO:0005886">
    <property type="term" value="C:plasma membrane"/>
    <property type="evidence" value="ECO:0007669"/>
    <property type="project" value="UniProtKB-SubCell"/>
</dbReference>
<evidence type="ECO:0000313" key="9">
    <source>
        <dbReference type="EMBL" id="CAA9555510.1"/>
    </source>
</evidence>